<accession>A0A1F5EKI4</accession>
<dbReference type="SUPFAM" id="SSF55729">
    <property type="entry name" value="Acyl-CoA N-acyltransferases (Nat)"/>
    <property type="match status" value="1"/>
</dbReference>
<evidence type="ECO:0000259" key="1">
    <source>
        <dbReference type="PROSITE" id="PS51186"/>
    </source>
</evidence>
<proteinExistence type="predicted"/>
<evidence type="ECO:0000313" key="2">
    <source>
        <dbReference type="EMBL" id="OGD67922.1"/>
    </source>
</evidence>
<sequence length="153" mass="17862">MRIRLVRDEDYAAIARLHRQTIRNVNSKDYTEDQISAWSARTNAERFRSNAGKCKRWVAIENDKVVGFCDHSLDGEFWGLYVHKDFIGKGIGSRLLKIAEDSLKKMGFKKVHLKATVTAKEFYKKHGYRVVKKDLHPINNQKLEIFDMTKTLF</sequence>
<dbReference type="InterPro" id="IPR000182">
    <property type="entry name" value="GNAT_dom"/>
</dbReference>
<dbReference type="STRING" id="1797469.A3F08_03500"/>
<dbReference type="InterPro" id="IPR016181">
    <property type="entry name" value="Acyl_CoA_acyltransferase"/>
</dbReference>
<dbReference type="PROSITE" id="PS51186">
    <property type="entry name" value="GNAT"/>
    <property type="match status" value="1"/>
</dbReference>
<dbReference type="EMBL" id="MEZV01000003">
    <property type="protein sequence ID" value="OGD67922.1"/>
    <property type="molecule type" value="Genomic_DNA"/>
</dbReference>
<protein>
    <recommendedName>
        <fullName evidence="1">N-acetyltransferase domain-containing protein</fullName>
    </recommendedName>
</protein>
<dbReference type="AlphaFoldDB" id="A0A1F5EKI4"/>
<organism evidence="2 3">
    <name type="scientific">Candidatus Berkelbacteria bacterium RIFCSPHIGHO2_12_FULL_36_9</name>
    <dbReference type="NCBI Taxonomy" id="1797469"/>
    <lineage>
        <taxon>Bacteria</taxon>
        <taxon>Candidatus Berkelbacteria</taxon>
    </lineage>
</organism>
<dbReference type="Pfam" id="PF13673">
    <property type="entry name" value="Acetyltransf_10"/>
    <property type="match status" value="1"/>
</dbReference>
<dbReference type="GO" id="GO:0016747">
    <property type="term" value="F:acyltransferase activity, transferring groups other than amino-acyl groups"/>
    <property type="evidence" value="ECO:0007669"/>
    <property type="project" value="InterPro"/>
</dbReference>
<dbReference type="Gene3D" id="3.40.630.30">
    <property type="match status" value="1"/>
</dbReference>
<gene>
    <name evidence="2" type="ORF">A3F08_03500</name>
</gene>
<dbReference type="PANTHER" id="PTHR43451">
    <property type="entry name" value="ACETYLTRANSFERASE (GNAT) FAMILY PROTEIN"/>
    <property type="match status" value="1"/>
</dbReference>
<feature type="domain" description="N-acetyltransferase" evidence="1">
    <location>
        <begin position="1"/>
        <end position="153"/>
    </location>
</feature>
<evidence type="ECO:0000313" key="3">
    <source>
        <dbReference type="Proteomes" id="UP000176451"/>
    </source>
</evidence>
<name>A0A1F5EKI4_9BACT</name>
<reference evidence="2 3" key="1">
    <citation type="journal article" date="2016" name="Nat. Commun.">
        <title>Thousands of microbial genomes shed light on interconnected biogeochemical processes in an aquifer system.</title>
        <authorList>
            <person name="Anantharaman K."/>
            <person name="Brown C.T."/>
            <person name="Hug L.A."/>
            <person name="Sharon I."/>
            <person name="Castelle C.J."/>
            <person name="Probst A.J."/>
            <person name="Thomas B.C."/>
            <person name="Singh A."/>
            <person name="Wilkins M.J."/>
            <person name="Karaoz U."/>
            <person name="Brodie E.L."/>
            <person name="Williams K.H."/>
            <person name="Hubbard S.S."/>
            <person name="Banfield J.F."/>
        </authorList>
    </citation>
    <scope>NUCLEOTIDE SEQUENCE [LARGE SCALE GENOMIC DNA]</scope>
</reference>
<dbReference type="InterPro" id="IPR052564">
    <property type="entry name" value="N-acetyltrans/Recomb-assoc"/>
</dbReference>
<dbReference type="CDD" id="cd04301">
    <property type="entry name" value="NAT_SF"/>
    <property type="match status" value="1"/>
</dbReference>
<dbReference type="Proteomes" id="UP000176451">
    <property type="component" value="Unassembled WGS sequence"/>
</dbReference>
<comment type="caution">
    <text evidence="2">The sequence shown here is derived from an EMBL/GenBank/DDBJ whole genome shotgun (WGS) entry which is preliminary data.</text>
</comment>
<dbReference type="PANTHER" id="PTHR43451:SF1">
    <property type="entry name" value="ACETYLTRANSFERASE"/>
    <property type="match status" value="1"/>
</dbReference>